<dbReference type="InterPro" id="IPR052158">
    <property type="entry name" value="INH-QAR"/>
</dbReference>
<dbReference type="HOGENOM" id="CLU_000445_44_1_2"/>
<keyword evidence="4" id="KW-1185">Reference proteome</keyword>
<reference evidence="4" key="1">
    <citation type="submission" date="2010-02" db="EMBL/GenBank/DDBJ databases">
        <title>Complete sequence of chromosome of Natrialba magadii ATCC 43099.</title>
        <authorList>
            <consortium name="US DOE Joint Genome Institute"/>
            <person name="Lucas S."/>
            <person name="Copeland A."/>
            <person name="Lapidus A."/>
            <person name="Cheng J.-F."/>
            <person name="Bruce D."/>
            <person name="Goodwin L."/>
            <person name="Pitluck S."/>
            <person name="Davenport K."/>
            <person name="Saunders E."/>
            <person name="Detter J.C."/>
            <person name="Han C."/>
            <person name="Tapia R."/>
            <person name="Land M."/>
            <person name="Hauser L."/>
            <person name="Kyrpides N."/>
            <person name="Mikhailova N."/>
            <person name="De Castro R.E."/>
            <person name="Maupin-Furlow J.A."/>
            <person name="Woyke T."/>
        </authorList>
    </citation>
    <scope>NUCLEOTIDE SEQUENCE [LARGE SCALE GENOMIC DNA]</scope>
    <source>
        <strain evidence="4">ATCC 43099 / DSM 3394 / CCM 3739 / CIP 104546 / IAM 13178 / JCM 8861 / NBRC 102185 / NCIMB 2190 / MS3</strain>
    </source>
</reference>
<proteinExistence type="predicted"/>
<dbReference type="EC" id="3.4.-.-" evidence="2"/>
<dbReference type="PaxDb" id="547559-Nmag_1677"/>
<keyword evidence="2" id="KW-0645">Protease</keyword>
<sequence length="198" mass="20638">MVDITAEIILFDGFDELDAIGPYEVLENGAQAGASIDTNLVTLEETDLVTASHDLRVEPDGTLGNPDLLLVPGGGWTTSTGGVRLVVDEGELPAAVDECYTNGATVASVCTGAMILAEAGLLEGRPATTHPAAVDDLEETAANVVDERVVDDGDVLTAGGVTSGIDLGLWLLEREFDESIADEVAAEMIHDRRGEIFG</sequence>
<protein>
    <submittedName>
        <fullName evidence="2">PfpI family protease</fullName>
        <ecNumber evidence="2">3.4.-.-</ecNumber>
    </submittedName>
    <submittedName>
        <fullName evidence="3">ThiJ/PfpI domain-containing protein</fullName>
    </submittedName>
</protein>
<reference evidence="2 4" key="2">
    <citation type="journal article" date="2012" name="BMC Genomics">
        <title>A comparative genomics perspective on the genetic content of the alkaliphilic haloarchaeon Natrialba magadii ATCC 43099T.</title>
        <authorList>
            <person name="Siddaramappa S."/>
            <person name="Challacombe J.F."/>
            <person name="Decastro R.E."/>
            <person name="Pfeiffer F."/>
            <person name="Sastre D.E."/>
            <person name="Gimenez M.I."/>
            <person name="Paggi R.A."/>
            <person name="Detter J.C."/>
            <person name="Davenport K.W."/>
            <person name="Goodwin L.A."/>
            <person name="Kyrpides N."/>
            <person name="Tapia R."/>
            <person name="Pitluck S."/>
            <person name="Lucas S."/>
            <person name="Woyke T."/>
            <person name="Maupin-Furlow J.A."/>
        </authorList>
    </citation>
    <scope>NUCLEOTIDE SEQUENCE [LARGE SCALE GENOMIC DNA]</scope>
    <source>
        <strain evidence="2">ATCC 43099</strain>
        <strain evidence="4">ATCC 43099 / DSM 3394 / CCM 3739 / CIP 104546 / IAM 13178 / JCM 8861 / NBRC 102185 / NCIMB 2190 / MS3</strain>
    </source>
</reference>
<keyword evidence="2" id="KW-0378">Hydrolase</keyword>
<dbReference type="STRING" id="547559.Nmag_1677"/>
<evidence type="ECO:0000313" key="5">
    <source>
        <dbReference type="Proteomes" id="UP000011543"/>
    </source>
</evidence>
<reference evidence="3 5" key="3">
    <citation type="journal article" date="2014" name="PLoS Genet.">
        <title>Phylogenetically driven sequencing of extremely halophilic archaea reveals strategies for static and dynamic osmo-response.</title>
        <authorList>
            <person name="Becker E.A."/>
            <person name="Seitzer P.M."/>
            <person name="Tritt A."/>
            <person name="Larsen D."/>
            <person name="Krusor M."/>
            <person name="Yao A.I."/>
            <person name="Wu D."/>
            <person name="Madern D."/>
            <person name="Eisen J.A."/>
            <person name="Darling A.E."/>
            <person name="Facciotti M.T."/>
        </authorList>
    </citation>
    <scope>NUCLEOTIDE SEQUENCE [LARGE SCALE GENOMIC DNA]</scope>
    <source>
        <strain evidence="5">ATCC 43099 / DSM 3394 / CCM 3739 / CIP 104546 / IAM 13178 / JCM 8861 / NBRC 102185 / NCIMB 2190 / MS3</strain>
        <strain evidence="3">MS-3</strain>
    </source>
</reference>
<dbReference type="InterPro" id="IPR029062">
    <property type="entry name" value="Class_I_gatase-like"/>
</dbReference>
<dbReference type="PANTHER" id="PTHR43130">
    <property type="entry name" value="ARAC-FAMILY TRANSCRIPTIONAL REGULATOR"/>
    <property type="match status" value="1"/>
</dbReference>
<name>D3SUJ5_NATMM</name>
<evidence type="ECO:0000259" key="1">
    <source>
        <dbReference type="Pfam" id="PF01965"/>
    </source>
</evidence>
<dbReference type="PANTHER" id="PTHR43130:SF3">
    <property type="entry name" value="HTH-TYPE TRANSCRIPTIONAL REGULATOR RV1931C"/>
    <property type="match status" value="1"/>
</dbReference>
<reference evidence="2" key="4">
    <citation type="submission" date="2016-09" db="EMBL/GenBank/DDBJ databases">
        <authorList>
            <person name="Pfeiffer F."/>
        </authorList>
    </citation>
    <scope>NUCLEOTIDE SEQUENCE</scope>
    <source>
        <strain evidence="2">ATCC 43099</strain>
    </source>
</reference>
<organism evidence="2 4">
    <name type="scientific">Natrialba magadii (strain ATCC 43099 / DSM 3394 / CCM 3739 / CIP 104546 / IAM 13178 / JCM 8861 / NBRC 102185 / NCIMB 2190 / MS3)</name>
    <name type="common">Natronobacterium magadii</name>
    <dbReference type="NCBI Taxonomy" id="547559"/>
    <lineage>
        <taxon>Archaea</taxon>
        <taxon>Methanobacteriati</taxon>
        <taxon>Methanobacteriota</taxon>
        <taxon>Stenosarchaea group</taxon>
        <taxon>Halobacteria</taxon>
        <taxon>Halobacteriales</taxon>
        <taxon>Natrialbaceae</taxon>
        <taxon>Natrialba</taxon>
    </lineage>
</organism>
<dbReference type="Gene3D" id="3.40.50.880">
    <property type="match status" value="1"/>
</dbReference>
<dbReference type="GeneID" id="8824517"/>
<dbReference type="KEGG" id="nmg:Nmag_1677"/>
<dbReference type="GO" id="GO:0006508">
    <property type="term" value="P:proteolysis"/>
    <property type="evidence" value="ECO:0007669"/>
    <property type="project" value="UniProtKB-KW"/>
</dbReference>
<dbReference type="Proteomes" id="UP000001879">
    <property type="component" value="Chromosome"/>
</dbReference>
<dbReference type="GO" id="GO:0008233">
    <property type="term" value="F:peptidase activity"/>
    <property type="evidence" value="ECO:0007669"/>
    <property type="project" value="UniProtKB-KW"/>
</dbReference>
<dbReference type="Proteomes" id="UP000011543">
    <property type="component" value="Unassembled WGS sequence"/>
</dbReference>
<evidence type="ECO:0000313" key="3">
    <source>
        <dbReference type="EMBL" id="ELY29025.1"/>
    </source>
</evidence>
<dbReference type="AlphaFoldDB" id="D3SUJ5"/>
<dbReference type="EMBL" id="CP001932">
    <property type="protein sequence ID" value="ADD05253.1"/>
    <property type="molecule type" value="Genomic_DNA"/>
</dbReference>
<dbReference type="CDD" id="cd03139">
    <property type="entry name" value="GATase1_PfpI_2"/>
    <property type="match status" value="1"/>
</dbReference>
<gene>
    <name evidence="2" type="ordered locus">Nmag_1677</name>
    <name evidence="3" type="ORF">C500_11970</name>
</gene>
<evidence type="ECO:0000313" key="4">
    <source>
        <dbReference type="Proteomes" id="UP000001879"/>
    </source>
</evidence>
<dbReference type="SUPFAM" id="SSF52317">
    <property type="entry name" value="Class I glutamine amidotransferase-like"/>
    <property type="match status" value="1"/>
</dbReference>
<dbReference type="OrthoDB" id="8348at2157"/>
<dbReference type="RefSeq" id="WP_004215716.1">
    <property type="nucleotide sequence ID" value="NC_013922.1"/>
</dbReference>
<evidence type="ECO:0000313" key="2">
    <source>
        <dbReference type="EMBL" id="ADD05253.1"/>
    </source>
</evidence>
<dbReference type="Pfam" id="PF01965">
    <property type="entry name" value="DJ-1_PfpI"/>
    <property type="match status" value="1"/>
</dbReference>
<accession>D3SUJ5</accession>
<dbReference type="EMBL" id="AOHS01000039">
    <property type="protein sequence ID" value="ELY29025.1"/>
    <property type="molecule type" value="Genomic_DNA"/>
</dbReference>
<dbReference type="InterPro" id="IPR002818">
    <property type="entry name" value="DJ-1/PfpI"/>
</dbReference>
<dbReference type="PATRIC" id="fig|547559.17.peg.2366"/>
<dbReference type="eggNOG" id="arCOG00769">
    <property type="taxonomic scope" value="Archaea"/>
</dbReference>
<feature type="domain" description="DJ-1/PfpI" evidence="1">
    <location>
        <begin position="8"/>
        <end position="173"/>
    </location>
</feature>